<evidence type="ECO:0000313" key="3">
    <source>
        <dbReference type="Proteomes" id="UP000011550"/>
    </source>
</evidence>
<proteinExistence type="predicted"/>
<name>M0I7P2_9EURY</name>
<sequence length="72" mass="8018">MCLGFSAVGTPATNAVEFAELRTVRYEPETDDGKTKCDDRRTRSPPSRLTDEAFVPCCTRLAFVSRVESVFL</sequence>
<dbReference type="EMBL" id="AOLN01000018">
    <property type="protein sequence ID" value="ELZ91992.1"/>
    <property type="molecule type" value="Genomic_DNA"/>
</dbReference>
<keyword evidence="3" id="KW-1185">Reference proteome</keyword>
<dbReference type="Proteomes" id="UP000011550">
    <property type="component" value="Unassembled WGS sequence"/>
</dbReference>
<reference evidence="2 3" key="1">
    <citation type="journal article" date="2014" name="PLoS Genet.">
        <title>Phylogenetically driven sequencing of extremely halophilic archaea reveals strategies for static and dynamic osmo-response.</title>
        <authorList>
            <person name="Becker E.A."/>
            <person name="Seitzer P.M."/>
            <person name="Tritt A."/>
            <person name="Larsen D."/>
            <person name="Krusor M."/>
            <person name="Yao A.I."/>
            <person name="Wu D."/>
            <person name="Madern D."/>
            <person name="Eisen J.A."/>
            <person name="Darling A.E."/>
            <person name="Facciotti M.T."/>
        </authorList>
    </citation>
    <scope>NUCLEOTIDE SEQUENCE [LARGE SCALE GENOMIC DNA]</scope>
    <source>
        <strain evidence="2 3">ATCC BAA-1512</strain>
    </source>
</reference>
<feature type="region of interest" description="Disordered" evidence="1">
    <location>
        <begin position="27"/>
        <end position="47"/>
    </location>
</feature>
<dbReference type="AlphaFoldDB" id="M0I7P2"/>
<evidence type="ECO:0000313" key="2">
    <source>
        <dbReference type="EMBL" id="ELZ91992.1"/>
    </source>
</evidence>
<comment type="caution">
    <text evidence="2">The sequence shown here is derived from an EMBL/GenBank/DDBJ whole genome shotgun (WGS) entry which is preliminary data.</text>
</comment>
<gene>
    <name evidence="2" type="ORF">C440_16809</name>
</gene>
<accession>M0I7P2</accession>
<dbReference type="PATRIC" id="fig|662479.7.peg.3418"/>
<feature type="compositionally biased region" description="Basic and acidic residues" evidence="1">
    <location>
        <begin position="27"/>
        <end position="42"/>
    </location>
</feature>
<organism evidence="2 3">
    <name type="scientific">Haloferax mucosum ATCC BAA-1512</name>
    <dbReference type="NCBI Taxonomy" id="662479"/>
    <lineage>
        <taxon>Archaea</taxon>
        <taxon>Methanobacteriati</taxon>
        <taxon>Methanobacteriota</taxon>
        <taxon>Stenosarchaea group</taxon>
        <taxon>Halobacteria</taxon>
        <taxon>Halobacteriales</taxon>
        <taxon>Haloferacaceae</taxon>
        <taxon>Haloferax</taxon>
    </lineage>
</organism>
<protein>
    <submittedName>
        <fullName evidence="2">Uncharacterized protein</fullName>
    </submittedName>
</protein>
<evidence type="ECO:0000256" key="1">
    <source>
        <dbReference type="SAM" id="MobiDB-lite"/>
    </source>
</evidence>